<evidence type="ECO:0000313" key="2">
    <source>
        <dbReference type="Proteomes" id="UP000286246"/>
    </source>
</evidence>
<comment type="caution">
    <text evidence="1">The sequence shown here is derived from an EMBL/GenBank/DDBJ whole genome shotgun (WGS) entry which is preliminary data.</text>
</comment>
<proteinExistence type="predicted"/>
<name>A0A420AM21_SPHD1</name>
<dbReference type="RefSeq" id="WP_120261257.1">
    <property type="nucleotide sequence ID" value="NZ_RAPY01000005.1"/>
</dbReference>
<sequence length="272" mass="30606">MLKLILEAFISISGIAAASGIVYNNDELHIVSDNSNYLYSYNLAQQHLSKTVLLEAEPMENISKANKMDLESITFDGNRYYLYGSGSTEKRNNRFIWDGKKVIQEDYSKIYTHFMQKFGISKEDFNIEGVVHIDDRILFFNRGNGPKGINAVLEYNSKAEDKYRYTPIELPKLNGISTGFSDATVVGDDIYFIATAEDAKSTYLDGEIAGSLLGKISTDLSSKPEVFQIPENHKFEGITFKEKTDNGLIFLLCEDTDTEDAELTVYSLKVTN</sequence>
<gene>
    <name evidence="1" type="ORF">DFQ12_4591</name>
</gene>
<dbReference type="Pfam" id="PF22000">
    <property type="entry name" value="DUF6929"/>
    <property type="match status" value="1"/>
</dbReference>
<dbReference type="AlphaFoldDB" id="A0A420AM21"/>
<dbReference type="EMBL" id="RAPY01000005">
    <property type="protein sequence ID" value="RKE45514.1"/>
    <property type="molecule type" value="Genomic_DNA"/>
</dbReference>
<reference evidence="1 2" key="1">
    <citation type="submission" date="2018-09" db="EMBL/GenBank/DDBJ databases">
        <title>Genomic Encyclopedia of Type Strains, Phase III (KMG-III): the genomes of soil and plant-associated and newly described type strains.</title>
        <authorList>
            <person name="Whitman W."/>
        </authorList>
    </citation>
    <scope>NUCLEOTIDE SEQUENCE [LARGE SCALE GENOMIC DNA]</scope>
    <source>
        <strain evidence="1 2">CECT 7938</strain>
    </source>
</reference>
<dbReference type="InterPro" id="IPR053851">
    <property type="entry name" value="DUF6929"/>
</dbReference>
<organism evidence="1 2">
    <name type="scientific">Sphingobacterium detergens</name>
    <dbReference type="NCBI Taxonomy" id="1145106"/>
    <lineage>
        <taxon>Bacteria</taxon>
        <taxon>Pseudomonadati</taxon>
        <taxon>Bacteroidota</taxon>
        <taxon>Sphingobacteriia</taxon>
        <taxon>Sphingobacteriales</taxon>
        <taxon>Sphingobacteriaceae</taxon>
        <taxon>Sphingobacterium</taxon>
    </lineage>
</organism>
<keyword evidence="2" id="KW-1185">Reference proteome</keyword>
<evidence type="ECO:0000313" key="1">
    <source>
        <dbReference type="EMBL" id="RKE45514.1"/>
    </source>
</evidence>
<dbReference type="Proteomes" id="UP000286246">
    <property type="component" value="Unassembled WGS sequence"/>
</dbReference>
<protein>
    <submittedName>
        <fullName evidence="1">Uncharacterized protein</fullName>
    </submittedName>
</protein>
<accession>A0A420AM21</accession>
<dbReference type="OrthoDB" id="6710009at2"/>